<reference evidence="3" key="2">
    <citation type="submission" date="2012-08" db="EMBL/GenBank/DDBJ databases">
        <title>Whole-genome sequence of Nocardiopsis alba strain ATCC BAA-2165 associated with honeybees.</title>
        <authorList>
            <person name="Qiao J."/>
            <person name="Chen L."/>
            <person name="Li Y."/>
            <person name="Wang J."/>
            <person name="Zhang W."/>
            <person name="Chen S."/>
        </authorList>
    </citation>
    <scope>NUCLEOTIDE SEQUENCE [LARGE SCALE GENOMIC DNA]</scope>
    <source>
        <strain evidence="3">ATCC BAA-2165 / BE74</strain>
    </source>
</reference>
<dbReference type="Proteomes" id="UP000003779">
    <property type="component" value="Chromosome"/>
</dbReference>
<keyword evidence="1" id="KW-0472">Membrane</keyword>
<dbReference type="OrthoDB" id="3425865at2"/>
<feature type="transmembrane region" description="Helical" evidence="1">
    <location>
        <begin position="37"/>
        <end position="59"/>
    </location>
</feature>
<evidence type="ECO:0000256" key="1">
    <source>
        <dbReference type="SAM" id="Phobius"/>
    </source>
</evidence>
<accession>J7L4K0</accession>
<dbReference type="AlphaFoldDB" id="J7L4K0"/>
<reference evidence="2 3" key="1">
    <citation type="journal article" date="2012" name="J. Bacteriol.">
        <title>Whole-Genome Sequence of Nocardiopsis alba Strain ATCC BAA-2165, Associated with Honeybees.</title>
        <authorList>
            <person name="Qiao J."/>
            <person name="Chen L."/>
            <person name="Li Y."/>
            <person name="Wang J."/>
            <person name="Zhang W."/>
            <person name="Chen S."/>
        </authorList>
    </citation>
    <scope>NUCLEOTIDE SEQUENCE [LARGE SCALE GENOMIC DNA]</scope>
    <source>
        <strain evidence="3">ATCC BAA-2165 / BE74</strain>
    </source>
</reference>
<dbReference type="KEGG" id="nal:B005_4684"/>
<organism evidence="2 3">
    <name type="scientific">Nocardiopsis alba (strain ATCC BAA-2165 / BE74)</name>
    <dbReference type="NCBI Taxonomy" id="1205910"/>
    <lineage>
        <taxon>Bacteria</taxon>
        <taxon>Bacillati</taxon>
        <taxon>Actinomycetota</taxon>
        <taxon>Actinomycetes</taxon>
        <taxon>Streptosporangiales</taxon>
        <taxon>Nocardiopsidaceae</taxon>
        <taxon>Nocardiopsis</taxon>
    </lineage>
</organism>
<dbReference type="SUPFAM" id="SSF50998">
    <property type="entry name" value="Quinoprotein alcohol dehydrogenase-like"/>
    <property type="match status" value="1"/>
</dbReference>
<dbReference type="eggNOG" id="COG1520">
    <property type="taxonomic scope" value="Bacteria"/>
</dbReference>
<feature type="transmembrane region" description="Helical" evidence="1">
    <location>
        <begin position="71"/>
        <end position="89"/>
    </location>
</feature>
<dbReference type="RefSeq" id="WP_014910107.1">
    <property type="nucleotide sequence ID" value="NC_018524.1"/>
</dbReference>
<dbReference type="InterPro" id="IPR011047">
    <property type="entry name" value="Quinoprotein_ADH-like_sf"/>
</dbReference>
<keyword evidence="1" id="KW-0812">Transmembrane</keyword>
<dbReference type="InterPro" id="IPR015943">
    <property type="entry name" value="WD40/YVTN_repeat-like_dom_sf"/>
</dbReference>
<protein>
    <submittedName>
        <fullName evidence="2">PQQ enzyme repeat family protein</fullName>
    </submittedName>
</protein>
<dbReference type="Gene3D" id="2.130.10.10">
    <property type="entry name" value="YVTN repeat-like/Quinoprotein amine dehydrogenase"/>
    <property type="match status" value="1"/>
</dbReference>
<name>J7L4K0_NOCAA</name>
<dbReference type="PATRIC" id="fig|1205910.3.peg.4423"/>
<gene>
    <name evidence="2" type="ordered locus">B005_4684</name>
</gene>
<keyword evidence="1" id="KW-1133">Transmembrane helix</keyword>
<dbReference type="EMBL" id="CP003788">
    <property type="protein sequence ID" value="AFR07646.1"/>
    <property type="molecule type" value="Genomic_DNA"/>
</dbReference>
<evidence type="ECO:0000313" key="2">
    <source>
        <dbReference type="EMBL" id="AFR07646.1"/>
    </source>
</evidence>
<sequence length="603" mass="65214">MLGWAGATVVTGALLLTWLRLSDFRATTESIGEDLSPLVWCALFLAMGLLFFTGARSISGSEGRLPRVGDVLVRGAAVLAGVALVWASFPTRHLLRTASNARQDIFPEQVVGLWVGVCGLAVGLVLVLFSRGSLCPQRWVRASTGGVAGLILLVPTCSLTPMVVHVLTVEHTVVDGVQETGPVPTTVTRVGWSWRPEQQVVGVERGPSGPIVRYPDGFVALDGATGEELWTYRLPYARQVETGLFPGSTEYAYLRHVAEPGTEEPGTPTMVVLDTTTGEIAREAPMPPLEAEEEPRVGHLTPEVRVSAMVEEGRPWAVAHSTTSTERIWEFPLDEGREGRLCLWVPRDGIGGYADRVLIHNLCLDEPEASSTQELRELLDRMAVPDDAVERVIVLDVATGEPMWSREWSPQHLLAGERPVGSGALMEDEGATVVLTSGGAFTLAEGEPVEFEPDAPSDVEDRPLGVDSTGAVMTREIIGEESAMILRTDAGGAIVDRTEVERDFDIWRETEHAGVLRSALLVPYLSDAGDGRVTRELAIAATEDERSVWERLDFDDEPMSDPVDRWNDEGGHRLVAVPGSVVSYIENGGLPGSDRGPLYGLVP</sequence>
<evidence type="ECO:0000313" key="3">
    <source>
        <dbReference type="Proteomes" id="UP000003779"/>
    </source>
</evidence>
<feature type="transmembrane region" description="Helical" evidence="1">
    <location>
        <begin position="142"/>
        <end position="164"/>
    </location>
</feature>
<proteinExistence type="predicted"/>
<feature type="transmembrane region" description="Helical" evidence="1">
    <location>
        <begin position="109"/>
        <end position="130"/>
    </location>
</feature>
<dbReference type="HOGENOM" id="CLU_444689_0_0_11"/>